<dbReference type="NCBIfam" id="NF008761">
    <property type="entry name" value="PRK11797.1"/>
    <property type="match status" value="1"/>
</dbReference>
<comment type="caution">
    <text evidence="6">The sequence shown here is derived from an EMBL/GenBank/DDBJ whole genome shotgun (WGS) entry which is preliminary data.</text>
</comment>
<keyword evidence="7" id="KW-1185">Reference proteome</keyword>
<evidence type="ECO:0000256" key="4">
    <source>
        <dbReference type="ARBA" id="ARBA00023235"/>
    </source>
</evidence>
<dbReference type="InterPro" id="IPR007721">
    <property type="entry name" value="RbsD_FucU"/>
</dbReference>
<evidence type="ECO:0000256" key="3">
    <source>
        <dbReference type="ARBA" id="ARBA00022490"/>
    </source>
</evidence>
<dbReference type="InterPro" id="IPR023750">
    <property type="entry name" value="RbsD-like_sf"/>
</dbReference>
<dbReference type="EC" id="5.4.99.62" evidence="2"/>
<dbReference type="Proteomes" id="UP000626697">
    <property type="component" value="Unassembled WGS sequence"/>
</dbReference>
<dbReference type="Gene3D" id="3.40.1650.10">
    <property type="entry name" value="RbsD-like domain"/>
    <property type="match status" value="1"/>
</dbReference>
<dbReference type="Pfam" id="PF05025">
    <property type="entry name" value="RbsD_FucU"/>
    <property type="match status" value="1"/>
</dbReference>
<dbReference type="GO" id="GO:0062193">
    <property type="term" value="F:D-ribose pyranase activity"/>
    <property type="evidence" value="ECO:0007669"/>
    <property type="project" value="UniProtKB-EC"/>
</dbReference>
<dbReference type="EMBL" id="JACJHX010000003">
    <property type="protein sequence ID" value="MBA9025894.1"/>
    <property type="molecule type" value="Genomic_DNA"/>
</dbReference>
<evidence type="ECO:0000256" key="2">
    <source>
        <dbReference type="ARBA" id="ARBA00012862"/>
    </source>
</evidence>
<evidence type="ECO:0000256" key="1">
    <source>
        <dbReference type="ARBA" id="ARBA00000223"/>
    </source>
</evidence>
<sequence>MKRTGILNSHISKILSDLGHTDMIVIADAGLPVPDGVVKVDLALKRGTPSFKEVVDVIREAMIIEKVIMASELVDRNPKTFEYLNKTFLNTNVEQVTHEQFKTLTSPATSSKSTPVRT</sequence>
<dbReference type="RefSeq" id="WP_182501892.1">
    <property type="nucleotide sequence ID" value="NZ_JACJHX010000003.1"/>
</dbReference>
<keyword evidence="4 6" id="KW-0413">Isomerase</keyword>
<accession>A0ABR6CLH9</accession>
<evidence type="ECO:0000313" key="7">
    <source>
        <dbReference type="Proteomes" id="UP000626697"/>
    </source>
</evidence>
<proteinExistence type="predicted"/>
<protein>
    <recommendedName>
        <fullName evidence="2">D-ribose pyranase</fullName>
        <ecNumber evidence="2">5.4.99.62</ecNumber>
    </recommendedName>
</protein>
<organism evidence="6 7">
    <name type="scientific">Peribacillus huizhouensis</name>
    <dbReference type="NCBI Taxonomy" id="1501239"/>
    <lineage>
        <taxon>Bacteria</taxon>
        <taxon>Bacillati</taxon>
        <taxon>Bacillota</taxon>
        <taxon>Bacilli</taxon>
        <taxon>Bacillales</taxon>
        <taxon>Bacillaceae</taxon>
        <taxon>Peribacillus</taxon>
    </lineage>
</organism>
<evidence type="ECO:0000256" key="5">
    <source>
        <dbReference type="ARBA" id="ARBA00023277"/>
    </source>
</evidence>
<keyword evidence="3" id="KW-0963">Cytoplasm</keyword>
<comment type="catalytic activity">
    <reaction evidence="1">
        <text>beta-D-ribopyranose = beta-D-ribofuranose</text>
        <dbReference type="Rhea" id="RHEA:25432"/>
        <dbReference type="ChEBI" id="CHEBI:27476"/>
        <dbReference type="ChEBI" id="CHEBI:47002"/>
        <dbReference type="EC" id="5.4.99.62"/>
    </reaction>
</comment>
<keyword evidence="5" id="KW-0119">Carbohydrate metabolism</keyword>
<name>A0ABR6CLH9_9BACI</name>
<dbReference type="SUPFAM" id="SSF102546">
    <property type="entry name" value="RbsD-like"/>
    <property type="match status" value="1"/>
</dbReference>
<dbReference type="PANTHER" id="PTHR37831:SF1">
    <property type="entry name" value="D-RIBOSE PYRANASE"/>
    <property type="match status" value="1"/>
</dbReference>
<gene>
    <name evidence="6" type="ORF">HNP81_001179</name>
</gene>
<dbReference type="PANTHER" id="PTHR37831">
    <property type="entry name" value="D-RIBOSE PYRANASE"/>
    <property type="match status" value="1"/>
</dbReference>
<evidence type="ECO:0000313" key="6">
    <source>
        <dbReference type="EMBL" id="MBA9025894.1"/>
    </source>
</evidence>
<reference evidence="6 7" key="1">
    <citation type="submission" date="2020-08" db="EMBL/GenBank/DDBJ databases">
        <title>Genomic Encyclopedia of Type Strains, Phase IV (KMG-IV): sequencing the most valuable type-strain genomes for metagenomic binning, comparative biology and taxonomic classification.</title>
        <authorList>
            <person name="Goeker M."/>
        </authorList>
    </citation>
    <scope>NUCLEOTIDE SEQUENCE [LARGE SCALE GENOMIC DNA]</scope>
    <source>
        <strain evidence="6 7">DSM 105481</strain>
    </source>
</reference>
<dbReference type="InterPro" id="IPR023064">
    <property type="entry name" value="D-ribose_pyranase"/>
</dbReference>